<keyword evidence="6" id="KW-1185">Reference proteome</keyword>
<feature type="domain" description="HTH La-type RNA-binding" evidence="4">
    <location>
        <begin position="21"/>
        <end position="117"/>
    </location>
</feature>
<evidence type="ECO:0000256" key="2">
    <source>
        <dbReference type="PROSITE-ProRule" id="PRU00332"/>
    </source>
</evidence>
<keyword evidence="1 2" id="KW-0694">RNA-binding</keyword>
<evidence type="ECO:0000313" key="6">
    <source>
        <dbReference type="Proteomes" id="UP000800235"/>
    </source>
</evidence>
<dbReference type="OrthoDB" id="435402at2759"/>
<dbReference type="SMART" id="SM00715">
    <property type="entry name" value="LA"/>
    <property type="match status" value="1"/>
</dbReference>
<dbReference type="InterPro" id="IPR006630">
    <property type="entry name" value="La_HTH"/>
</dbReference>
<dbReference type="PROSITE" id="PS50961">
    <property type="entry name" value="HTH_LA"/>
    <property type="match status" value="1"/>
</dbReference>
<reference evidence="5" key="1">
    <citation type="journal article" date="2020" name="Stud. Mycol.">
        <title>101 Dothideomycetes genomes: a test case for predicting lifestyles and emergence of pathogens.</title>
        <authorList>
            <person name="Haridas S."/>
            <person name="Albert R."/>
            <person name="Binder M."/>
            <person name="Bloem J."/>
            <person name="Labutti K."/>
            <person name="Salamov A."/>
            <person name="Andreopoulos B."/>
            <person name="Baker S."/>
            <person name="Barry K."/>
            <person name="Bills G."/>
            <person name="Bluhm B."/>
            <person name="Cannon C."/>
            <person name="Castanera R."/>
            <person name="Culley D."/>
            <person name="Daum C."/>
            <person name="Ezra D."/>
            <person name="Gonzalez J."/>
            <person name="Henrissat B."/>
            <person name="Kuo A."/>
            <person name="Liang C."/>
            <person name="Lipzen A."/>
            <person name="Lutzoni F."/>
            <person name="Magnuson J."/>
            <person name="Mondo S."/>
            <person name="Nolan M."/>
            <person name="Ohm R."/>
            <person name="Pangilinan J."/>
            <person name="Park H.-J."/>
            <person name="Ramirez L."/>
            <person name="Alfaro M."/>
            <person name="Sun H."/>
            <person name="Tritt A."/>
            <person name="Yoshinaga Y."/>
            <person name="Zwiers L.-H."/>
            <person name="Turgeon B."/>
            <person name="Goodwin S."/>
            <person name="Spatafora J."/>
            <person name="Crous P."/>
            <person name="Grigoriev I."/>
        </authorList>
    </citation>
    <scope>NUCLEOTIDE SEQUENCE</scope>
    <source>
        <strain evidence="5">CBS 130266</strain>
    </source>
</reference>
<dbReference type="InterPro" id="IPR036388">
    <property type="entry name" value="WH-like_DNA-bd_sf"/>
</dbReference>
<comment type="caution">
    <text evidence="5">The sequence shown here is derived from an EMBL/GenBank/DDBJ whole genome shotgun (WGS) entry which is preliminary data.</text>
</comment>
<organism evidence="5 6">
    <name type="scientific">Tothia fuscella</name>
    <dbReference type="NCBI Taxonomy" id="1048955"/>
    <lineage>
        <taxon>Eukaryota</taxon>
        <taxon>Fungi</taxon>
        <taxon>Dikarya</taxon>
        <taxon>Ascomycota</taxon>
        <taxon>Pezizomycotina</taxon>
        <taxon>Dothideomycetes</taxon>
        <taxon>Pleosporomycetidae</taxon>
        <taxon>Venturiales</taxon>
        <taxon>Cylindrosympodiaceae</taxon>
        <taxon>Tothia</taxon>
    </lineage>
</organism>
<dbReference type="Gene3D" id="1.10.10.10">
    <property type="entry name" value="Winged helix-like DNA-binding domain superfamily/Winged helix DNA-binding domain"/>
    <property type="match status" value="1"/>
</dbReference>
<evidence type="ECO:0000313" key="5">
    <source>
        <dbReference type="EMBL" id="KAF2429016.1"/>
    </source>
</evidence>
<evidence type="ECO:0000259" key="4">
    <source>
        <dbReference type="PROSITE" id="PS50961"/>
    </source>
</evidence>
<protein>
    <recommendedName>
        <fullName evidence="4">HTH La-type RNA-binding domain-containing protein</fullName>
    </recommendedName>
</protein>
<accession>A0A9P4NNY9</accession>
<name>A0A9P4NNY9_9PEZI</name>
<dbReference type="AlphaFoldDB" id="A0A9P4NNY9"/>
<feature type="region of interest" description="Disordered" evidence="3">
    <location>
        <begin position="111"/>
        <end position="177"/>
    </location>
</feature>
<sequence>MATIASMTPQVSATNDELPFTKHKHPLAAQILRQIEYYFSDESLLKRGDEVYQFLQGPINWPVNIGRITKYRKIKDLKDIHTFNKTEVMEILKDSTTLNVTDKNHINRKVPVAKYDSSGDSSDSDYDCRDPNQRSKKQRKPKVVVPPPNRPPKGMSSVDGWEDNYADAPTTPAEAEAEDQLYDQSLPVHERLEFAIQRYRGRRKFHEKHTQCFSSFLKFGGIETRPKQFTGGLSREDMENMDTVEIHRATAMDFAGDDKEDESQWGVEFETVAKAFLSSHFPQAHWDYNTELVELQTRIMTNFYNYLLHHSVCPEYTDDINAAREICALALKELPIIKPMKDLLPGHFNTCVSVFLGGSRASLFSEKSDWTDDVQTTAEIRLPGAEARSVVNTGIIALANDTFLDAAGTDGEDGTVNYTEKLTFTASLPGVGLQVDEIVLPTDANREVYYEFDAKNGRKVSSLSPLGYLICKPFRIPDFAGQDLPRGYRSPSPEDKTITLWLEEPILKQCYVGMNMCCDLRKVGVKDVGKGEGEGNLAEGVEEIYILDQVTTVHCSFYTVIENEMSDKKCKEPRIYGYEEALAAEAKEEDGTHVVDSE</sequence>
<dbReference type="SUPFAM" id="SSF46785">
    <property type="entry name" value="Winged helix' DNA-binding domain"/>
    <property type="match status" value="1"/>
</dbReference>
<proteinExistence type="predicted"/>
<dbReference type="EMBL" id="MU007051">
    <property type="protein sequence ID" value="KAF2429016.1"/>
    <property type="molecule type" value="Genomic_DNA"/>
</dbReference>
<dbReference type="GO" id="GO:0003723">
    <property type="term" value="F:RNA binding"/>
    <property type="evidence" value="ECO:0007669"/>
    <property type="project" value="UniProtKB-UniRule"/>
</dbReference>
<gene>
    <name evidence="5" type="ORF">EJ08DRAFT_650782</name>
</gene>
<dbReference type="GO" id="GO:0031047">
    <property type="term" value="P:regulatory ncRNA-mediated gene silencing"/>
    <property type="evidence" value="ECO:0007669"/>
    <property type="project" value="InterPro"/>
</dbReference>
<dbReference type="InterPro" id="IPR018606">
    <property type="entry name" value="Arb1"/>
</dbReference>
<dbReference type="GO" id="GO:0033167">
    <property type="term" value="C:ARC complex"/>
    <property type="evidence" value="ECO:0007669"/>
    <property type="project" value="InterPro"/>
</dbReference>
<dbReference type="Pfam" id="PF09692">
    <property type="entry name" value="Arb1"/>
    <property type="match status" value="1"/>
</dbReference>
<evidence type="ECO:0000256" key="3">
    <source>
        <dbReference type="SAM" id="MobiDB-lite"/>
    </source>
</evidence>
<dbReference type="InterPro" id="IPR036390">
    <property type="entry name" value="WH_DNA-bd_sf"/>
</dbReference>
<evidence type="ECO:0000256" key="1">
    <source>
        <dbReference type="ARBA" id="ARBA00022884"/>
    </source>
</evidence>
<dbReference type="Proteomes" id="UP000800235">
    <property type="component" value="Unassembled WGS sequence"/>
</dbReference>